<comment type="caution">
    <text evidence="6">The sequence shown here is derived from an EMBL/GenBank/DDBJ whole genome shotgun (WGS) entry which is preliminary data.</text>
</comment>
<keyword evidence="5" id="KW-0406">Ion transport</keyword>
<evidence type="ECO:0000313" key="6">
    <source>
        <dbReference type="EMBL" id="ORY40263.1"/>
    </source>
</evidence>
<dbReference type="GO" id="GO:0005886">
    <property type="term" value="C:plasma membrane"/>
    <property type="evidence" value="ECO:0007669"/>
    <property type="project" value="TreeGrafter"/>
</dbReference>
<evidence type="ECO:0000256" key="2">
    <source>
        <dbReference type="ARBA" id="ARBA00022692"/>
    </source>
</evidence>
<accession>A0A1Y2BZP1</accession>
<keyword evidence="7" id="KW-1185">Reference proteome</keyword>
<keyword evidence="5" id="KW-0187">Copper transport</keyword>
<dbReference type="InterPro" id="IPR007274">
    <property type="entry name" value="Cop_transporter"/>
</dbReference>
<dbReference type="GO" id="GO:0005375">
    <property type="term" value="F:copper ion transmembrane transporter activity"/>
    <property type="evidence" value="ECO:0007669"/>
    <property type="project" value="UniProtKB-UniRule"/>
</dbReference>
<evidence type="ECO:0000256" key="1">
    <source>
        <dbReference type="ARBA" id="ARBA00004141"/>
    </source>
</evidence>
<dbReference type="Pfam" id="PF04145">
    <property type="entry name" value="Ctr"/>
    <property type="match status" value="1"/>
</dbReference>
<dbReference type="STRING" id="329046.A0A1Y2BZP1"/>
<comment type="subcellular location">
    <subcellularLocation>
        <location evidence="1 5">Membrane</location>
        <topology evidence="1 5">Multi-pass membrane protein</topology>
    </subcellularLocation>
</comment>
<evidence type="ECO:0000256" key="4">
    <source>
        <dbReference type="ARBA" id="ARBA00023136"/>
    </source>
</evidence>
<feature type="transmembrane region" description="Helical" evidence="5">
    <location>
        <begin position="42"/>
        <end position="64"/>
    </location>
</feature>
<sequence length="159" mass="16905">MSHSHGSSSSTTTGSSGSMAMALHWGLGDSVLFESFAPSSNAGLLGAAAFVFAFAIVGESIGAAKRAIVKHRIKSVQSGHLKDDANKSLISTNKRRPRSLDSAFIVHQVTKFVLEVAQTLVSFLVMLIVMQFNIVYLLAASLGYGVAAWLFESTDGERL</sequence>
<proteinExistence type="inferred from homology"/>
<evidence type="ECO:0000256" key="5">
    <source>
        <dbReference type="RuleBase" id="RU367022"/>
    </source>
</evidence>
<evidence type="ECO:0000313" key="7">
    <source>
        <dbReference type="Proteomes" id="UP000193642"/>
    </source>
</evidence>
<organism evidence="6 7">
    <name type="scientific">Rhizoclosmatium globosum</name>
    <dbReference type="NCBI Taxonomy" id="329046"/>
    <lineage>
        <taxon>Eukaryota</taxon>
        <taxon>Fungi</taxon>
        <taxon>Fungi incertae sedis</taxon>
        <taxon>Chytridiomycota</taxon>
        <taxon>Chytridiomycota incertae sedis</taxon>
        <taxon>Chytridiomycetes</taxon>
        <taxon>Chytridiales</taxon>
        <taxon>Chytriomycetaceae</taxon>
        <taxon>Rhizoclosmatium</taxon>
    </lineage>
</organism>
<evidence type="ECO:0000256" key="3">
    <source>
        <dbReference type="ARBA" id="ARBA00022989"/>
    </source>
</evidence>
<keyword evidence="5" id="KW-0186">Copper</keyword>
<keyword evidence="2 5" id="KW-0812">Transmembrane</keyword>
<keyword evidence="3 5" id="KW-1133">Transmembrane helix</keyword>
<keyword evidence="5" id="KW-0813">Transport</keyword>
<protein>
    <recommendedName>
        <fullName evidence="5">Copper transport protein</fullName>
    </recommendedName>
</protein>
<gene>
    <name evidence="6" type="ORF">BCR33DRAFT_719620</name>
</gene>
<dbReference type="Proteomes" id="UP000193642">
    <property type="component" value="Unassembled WGS sequence"/>
</dbReference>
<comment type="similarity">
    <text evidence="5">Belongs to the copper transporter (Ctr) (TC 1.A.56) family. SLC31A subfamily.</text>
</comment>
<dbReference type="OrthoDB" id="73901at2759"/>
<keyword evidence="4 5" id="KW-0472">Membrane</keyword>
<reference evidence="6 7" key="1">
    <citation type="submission" date="2016-07" db="EMBL/GenBank/DDBJ databases">
        <title>Pervasive Adenine N6-methylation of Active Genes in Fungi.</title>
        <authorList>
            <consortium name="DOE Joint Genome Institute"/>
            <person name="Mondo S.J."/>
            <person name="Dannebaum R.O."/>
            <person name="Kuo R.C."/>
            <person name="Labutti K."/>
            <person name="Haridas S."/>
            <person name="Kuo A."/>
            <person name="Salamov A."/>
            <person name="Ahrendt S.R."/>
            <person name="Lipzen A."/>
            <person name="Sullivan W."/>
            <person name="Andreopoulos W.B."/>
            <person name="Clum A."/>
            <person name="Lindquist E."/>
            <person name="Daum C."/>
            <person name="Ramamoorthy G.K."/>
            <person name="Gryganskyi A."/>
            <person name="Culley D."/>
            <person name="Magnuson J.K."/>
            <person name="James T.Y."/>
            <person name="O'Malley M.A."/>
            <person name="Stajich J.E."/>
            <person name="Spatafora J.W."/>
            <person name="Visel A."/>
            <person name="Grigoriev I.V."/>
        </authorList>
    </citation>
    <scope>NUCLEOTIDE SEQUENCE [LARGE SCALE GENOMIC DNA]</scope>
    <source>
        <strain evidence="6 7">JEL800</strain>
    </source>
</reference>
<dbReference type="PANTHER" id="PTHR12483:SF27">
    <property type="entry name" value="COPPER TRANSPORT PROTEIN CTR1"/>
    <property type="match status" value="1"/>
</dbReference>
<name>A0A1Y2BZP1_9FUNG</name>
<dbReference type="AlphaFoldDB" id="A0A1Y2BZP1"/>
<dbReference type="PANTHER" id="PTHR12483">
    <property type="entry name" value="SOLUTE CARRIER FAMILY 31 COPPER TRANSPORTERS"/>
    <property type="match status" value="1"/>
</dbReference>
<dbReference type="EMBL" id="MCGO01000036">
    <property type="protein sequence ID" value="ORY40263.1"/>
    <property type="molecule type" value="Genomic_DNA"/>
</dbReference>